<gene>
    <name evidence="2" type="ordered locus">Anamo_0934</name>
</gene>
<accession>I4BWA4</accession>
<dbReference type="Proteomes" id="UP000006061">
    <property type="component" value="Chromosome"/>
</dbReference>
<feature type="signal peptide" evidence="1">
    <location>
        <begin position="1"/>
        <end position="22"/>
    </location>
</feature>
<keyword evidence="1" id="KW-0732">Signal</keyword>
<proteinExistence type="predicted"/>
<sequence precursor="true">MRKCCHRGLLLLLLLLPTVAYAGTRIVEGSTTGRYYNEVWKIWSEEPISVYVDEKGNTYIEGGEGLIYARGILYAGERQKFIELLRKGIKWAETARKEQLEITKNLGSFMKERSYGDKYGIKLTFFSANKGNQTDVILDIVDFDNTFDTITLYLNPSQAQELIELLEKVPQTLKDLKEYEKKSKTVLK</sequence>
<dbReference type="KEGG" id="amo:Anamo_0934"/>
<keyword evidence="3" id="KW-1185">Reference proteome</keyword>
<name>I4BWA4_ACEMN</name>
<evidence type="ECO:0000256" key="1">
    <source>
        <dbReference type="SAM" id="SignalP"/>
    </source>
</evidence>
<dbReference type="AlphaFoldDB" id="I4BWA4"/>
<feature type="chain" id="PRO_5003686979" evidence="1">
    <location>
        <begin position="23"/>
        <end position="188"/>
    </location>
</feature>
<evidence type="ECO:0000313" key="3">
    <source>
        <dbReference type="Proteomes" id="UP000006061"/>
    </source>
</evidence>
<dbReference type="HOGENOM" id="CLU_1438344_0_0_0"/>
<evidence type="ECO:0000313" key="2">
    <source>
        <dbReference type="EMBL" id="AFM21561.1"/>
    </source>
</evidence>
<protein>
    <submittedName>
        <fullName evidence="2">Uncharacterized protein</fullName>
    </submittedName>
</protein>
<organism evidence="2 3">
    <name type="scientific">Acetomicrobium mobile (strain ATCC BAA-54 / DSM 13181 / JCM 12221 / NGA)</name>
    <name type="common">Anaerobaculum mobile</name>
    <dbReference type="NCBI Taxonomy" id="891968"/>
    <lineage>
        <taxon>Bacteria</taxon>
        <taxon>Thermotogati</taxon>
        <taxon>Synergistota</taxon>
        <taxon>Synergistia</taxon>
        <taxon>Synergistales</taxon>
        <taxon>Acetomicrobiaceae</taxon>
        <taxon>Acetomicrobium</taxon>
    </lineage>
</organism>
<reference evidence="3" key="1">
    <citation type="journal article" date="2013" name="Stand. Genomic Sci.">
        <title>Complete genome sequence of the moderate thermophile Anaerobaculum mobile type strain (NGA(T)).</title>
        <authorList>
            <person name="Mavromatis K."/>
            <person name="Stackebrandt E."/>
            <person name="Held B."/>
            <person name="Lapidus A."/>
            <person name="Nolan M."/>
            <person name="Lucas S."/>
            <person name="Hammon N."/>
            <person name="Deshpande S."/>
            <person name="Cheng J.F."/>
            <person name="Tapia R."/>
            <person name="Goodwin L.A."/>
            <person name="Pitluck S."/>
            <person name="Liolios K."/>
            <person name="Pagani I."/>
            <person name="Ivanova N."/>
            <person name="Mikhailova N."/>
            <person name="Huntemann M."/>
            <person name="Pati A."/>
            <person name="Chen A."/>
            <person name="Palaniappan K."/>
            <person name="Land M."/>
            <person name="Rohde M."/>
            <person name="Spring S."/>
            <person name="Goker M."/>
            <person name="Woyke T."/>
            <person name="Detter J.C."/>
            <person name="Bristow J."/>
            <person name="Eisen J.A."/>
            <person name="Markowitz V."/>
            <person name="Hugenholtz P."/>
            <person name="Klenk H.P."/>
            <person name="Kyrpides N.C."/>
        </authorList>
    </citation>
    <scope>NUCLEOTIDE SEQUENCE</scope>
    <source>
        <strain evidence="3">ATCC BAA-54 / DSM 13181 / NGA</strain>
    </source>
</reference>
<dbReference type="EMBL" id="CP003198">
    <property type="protein sequence ID" value="AFM21561.1"/>
    <property type="molecule type" value="Genomic_DNA"/>
</dbReference>